<sequence>MQRIQYLEKGPKARRGS</sequence>
<dbReference type="EMBL" id="GGEC01065024">
    <property type="protein sequence ID" value="MBX45508.1"/>
    <property type="molecule type" value="Transcribed_RNA"/>
</dbReference>
<reference evidence="1" key="1">
    <citation type="submission" date="2018-02" db="EMBL/GenBank/DDBJ databases">
        <title>Rhizophora mucronata_Transcriptome.</title>
        <authorList>
            <person name="Meera S.P."/>
            <person name="Sreeshan A."/>
            <person name="Augustine A."/>
        </authorList>
    </citation>
    <scope>NUCLEOTIDE SEQUENCE</scope>
    <source>
        <tissue evidence="1">Leaf</tissue>
    </source>
</reference>
<protein>
    <submittedName>
        <fullName evidence="1">Uncharacterized protein</fullName>
    </submittedName>
</protein>
<accession>A0A2P2NSN0</accession>
<proteinExistence type="predicted"/>
<organism evidence="1">
    <name type="scientific">Rhizophora mucronata</name>
    <name type="common">Asiatic mangrove</name>
    <dbReference type="NCBI Taxonomy" id="61149"/>
    <lineage>
        <taxon>Eukaryota</taxon>
        <taxon>Viridiplantae</taxon>
        <taxon>Streptophyta</taxon>
        <taxon>Embryophyta</taxon>
        <taxon>Tracheophyta</taxon>
        <taxon>Spermatophyta</taxon>
        <taxon>Magnoliopsida</taxon>
        <taxon>eudicotyledons</taxon>
        <taxon>Gunneridae</taxon>
        <taxon>Pentapetalae</taxon>
        <taxon>rosids</taxon>
        <taxon>fabids</taxon>
        <taxon>Malpighiales</taxon>
        <taxon>Rhizophoraceae</taxon>
        <taxon>Rhizophora</taxon>
    </lineage>
</organism>
<evidence type="ECO:0000313" key="1">
    <source>
        <dbReference type="EMBL" id="MBX45508.1"/>
    </source>
</evidence>
<name>A0A2P2NSN0_RHIMU</name>
<dbReference type="AlphaFoldDB" id="A0A2P2NSN0"/>